<comment type="caution">
    <text evidence="9">The sequence shown here is derived from an EMBL/GenBank/DDBJ whole genome shotgun (WGS) entry which is preliminary data.</text>
</comment>
<evidence type="ECO:0000256" key="2">
    <source>
        <dbReference type="ARBA" id="ARBA00009810"/>
    </source>
</evidence>
<dbReference type="PANTHER" id="PTHR40980">
    <property type="entry name" value="PLUG DOMAIN-CONTAINING PROTEIN"/>
    <property type="match status" value="1"/>
</dbReference>
<dbReference type="Pfam" id="PF07715">
    <property type="entry name" value="Plug"/>
    <property type="match status" value="1"/>
</dbReference>
<dbReference type="EMBL" id="PXWF02000292">
    <property type="protein sequence ID" value="PWF42708.1"/>
    <property type="molecule type" value="Genomic_DNA"/>
</dbReference>
<sequence>MNLNKTPIAAAVALAILTLSGPVAAQSSAAPDAAPSGAVQVVEVTGIRASLQKSINVKKNADTNIEVVTAEDIGKMPDKNIADSLARLAGVNITYNSALAFDEAERIAIRGTPPFLNQTTLNGHSLSSGDWYIGDQNTNTRGISFGMLPSQLIGQAIVYKNGRADIVEGGIAGSVDIMTRRPLDQKKHLVGEVAVGAAHATLAGTTDPQLSALVNWKNSAGTVGVLAQVFSEKRHLRRDGQENFGQGLYLKTQAAADPAKGGNAALVGKRLPSQLNSAFFEGVRERQGGYLGLQFKPSKALDVNVNVFSSSLSADNYNTSAFAELATVVNNGGLIKDFTIVGDVITGGTITPNPTRVNGPTLQFAHQARTGAKSTAAYHDIDLKWKPSAALTVTAKAGATKGTGETAGQPGALYEIFDKGITYKLNDDGRSPADWNITGTDLTDMKSYRLLPNVGGAIYTLDKESYAHADGALKLDAGALTTLKFGVRASAHVNDKVTVNGQYKLPGVGAGGSSQANMDANYPYASWALPSGSFPSDYAEGMDGNFPRNLPRYDAKTLIDWGNANLTYDPVLNKNWGSSATVTEDNRAAYVAQDFELDKLSGNIGVRWVQTKVRSDFYRALNNGALACPALATSCTPGTGTLISQGAITSSRLSGYLPVSVSNTYNNLLPSLNLRWDVDRGLIARMSLSRTLGRANFNQLAGSLSGVNDTTFTASSGNPYLKPITSNNADASLGWYFAPRAYIAGSVFSQRIHDYVKPGTSIQSLFNITKFANTKDAATSYSDYTVSSSSGKKARLHGIEISGEQPIGAGFGVLANLTYVDSKDEDGIALVYTSKITYNLRAIYEDDKFSASLAWNYRNKYAIGFSGNGVDAVNPVSLVRTGANYADAQGTLSASASYKLSPTFSLTLDASNLLNPVRRYYAITEEMPLGFYKNGRQIYLNLKARF</sequence>
<dbReference type="Pfam" id="PF00593">
    <property type="entry name" value="TonB_dep_Rec_b-barrel"/>
    <property type="match status" value="1"/>
</dbReference>
<evidence type="ECO:0000313" key="10">
    <source>
        <dbReference type="Proteomes" id="UP000241421"/>
    </source>
</evidence>
<dbReference type="PANTHER" id="PTHR40980:SF3">
    <property type="entry name" value="TONB-DEPENDENT RECEPTOR-LIKE BETA-BARREL DOMAIN-CONTAINING PROTEIN"/>
    <property type="match status" value="1"/>
</dbReference>
<dbReference type="Gene3D" id="2.170.130.10">
    <property type="entry name" value="TonB-dependent receptor, plug domain"/>
    <property type="match status" value="1"/>
</dbReference>
<reference evidence="9 10" key="1">
    <citation type="submission" date="2018-04" db="EMBL/GenBank/DDBJ databases">
        <title>Massilia violaceinigra sp. nov., a novel purple-pigmented bacterium isolated from Tianshan glacier, Xinjiang, China.</title>
        <authorList>
            <person name="Wang H."/>
        </authorList>
    </citation>
    <scope>NUCLEOTIDE SEQUENCE [LARGE SCALE GENOMIC DNA]</scope>
    <source>
        <strain evidence="9 10">B448-2</strain>
    </source>
</reference>
<gene>
    <name evidence="9" type="ORF">C7C56_022215</name>
</gene>
<dbReference type="InterPro" id="IPR010104">
    <property type="entry name" value="TonB_rcpt_bac"/>
</dbReference>
<accession>A0A2U2HF89</accession>
<evidence type="ECO:0000256" key="1">
    <source>
        <dbReference type="ARBA" id="ARBA00004442"/>
    </source>
</evidence>
<evidence type="ECO:0000256" key="4">
    <source>
        <dbReference type="ARBA" id="ARBA00023237"/>
    </source>
</evidence>
<keyword evidence="5" id="KW-0798">TonB box</keyword>
<comment type="similarity">
    <text evidence="2 5">Belongs to the TonB-dependent receptor family.</text>
</comment>
<keyword evidence="3 5" id="KW-0472">Membrane</keyword>
<evidence type="ECO:0000259" key="7">
    <source>
        <dbReference type="Pfam" id="PF00593"/>
    </source>
</evidence>
<dbReference type="NCBIfam" id="TIGR01782">
    <property type="entry name" value="TonB-Xanth-Caul"/>
    <property type="match status" value="1"/>
</dbReference>
<dbReference type="InterPro" id="IPR000531">
    <property type="entry name" value="Beta-barrel_TonB"/>
</dbReference>
<evidence type="ECO:0000259" key="8">
    <source>
        <dbReference type="Pfam" id="PF07715"/>
    </source>
</evidence>
<evidence type="ECO:0000313" key="9">
    <source>
        <dbReference type="EMBL" id="PWF42708.1"/>
    </source>
</evidence>
<proteinExistence type="inferred from homology"/>
<feature type="chain" id="PRO_5015762244" evidence="6">
    <location>
        <begin position="26"/>
        <end position="946"/>
    </location>
</feature>
<evidence type="ECO:0000256" key="5">
    <source>
        <dbReference type="RuleBase" id="RU003357"/>
    </source>
</evidence>
<feature type="signal peptide" evidence="6">
    <location>
        <begin position="1"/>
        <end position="25"/>
    </location>
</feature>
<dbReference type="InterPro" id="IPR036942">
    <property type="entry name" value="Beta-barrel_TonB_sf"/>
</dbReference>
<evidence type="ECO:0000256" key="3">
    <source>
        <dbReference type="ARBA" id="ARBA00023136"/>
    </source>
</evidence>
<dbReference type="SUPFAM" id="SSF56935">
    <property type="entry name" value="Porins"/>
    <property type="match status" value="1"/>
</dbReference>
<organism evidence="9 10">
    <name type="scientific">Massilia glaciei</name>
    <dbReference type="NCBI Taxonomy" id="1524097"/>
    <lineage>
        <taxon>Bacteria</taxon>
        <taxon>Pseudomonadati</taxon>
        <taxon>Pseudomonadota</taxon>
        <taxon>Betaproteobacteria</taxon>
        <taxon>Burkholderiales</taxon>
        <taxon>Oxalobacteraceae</taxon>
        <taxon>Telluria group</taxon>
        <taxon>Massilia</taxon>
    </lineage>
</organism>
<keyword evidence="9" id="KW-0675">Receptor</keyword>
<dbReference type="OrthoDB" id="8727862at2"/>
<dbReference type="InterPro" id="IPR012910">
    <property type="entry name" value="Plug_dom"/>
</dbReference>
<dbReference type="InterPro" id="IPR037066">
    <property type="entry name" value="Plug_dom_sf"/>
</dbReference>
<keyword evidence="10" id="KW-1185">Reference proteome</keyword>
<keyword evidence="4" id="KW-0998">Cell outer membrane</keyword>
<dbReference type="RefSeq" id="WP_106759530.1">
    <property type="nucleotide sequence ID" value="NZ_PXWF02000292.1"/>
</dbReference>
<feature type="domain" description="TonB-dependent receptor-like beta-barrel" evidence="7">
    <location>
        <begin position="464"/>
        <end position="913"/>
    </location>
</feature>
<dbReference type="Proteomes" id="UP000241421">
    <property type="component" value="Unassembled WGS sequence"/>
</dbReference>
<keyword evidence="6" id="KW-0732">Signal</keyword>
<comment type="subcellular location">
    <subcellularLocation>
        <location evidence="1 5">Cell outer membrane</location>
    </subcellularLocation>
</comment>
<dbReference type="AlphaFoldDB" id="A0A2U2HF89"/>
<name>A0A2U2HF89_9BURK</name>
<evidence type="ECO:0000256" key="6">
    <source>
        <dbReference type="SAM" id="SignalP"/>
    </source>
</evidence>
<dbReference type="Gene3D" id="2.40.170.20">
    <property type="entry name" value="TonB-dependent receptor, beta-barrel domain"/>
    <property type="match status" value="1"/>
</dbReference>
<dbReference type="GO" id="GO:0009279">
    <property type="term" value="C:cell outer membrane"/>
    <property type="evidence" value="ECO:0007669"/>
    <property type="project" value="UniProtKB-SubCell"/>
</dbReference>
<feature type="domain" description="TonB-dependent receptor plug" evidence="8">
    <location>
        <begin position="58"/>
        <end position="169"/>
    </location>
</feature>
<protein>
    <submittedName>
        <fullName evidence="9">TonB-dependent receptor</fullName>
    </submittedName>
</protein>